<comment type="caution">
    <text evidence="3">The sequence shown here is derived from an EMBL/GenBank/DDBJ whole genome shotgun (WGS) entry which is preliminary data.</text>
</comment>
<evidence type="ECO:0000313" key="3">
    <source>
        <dbReference type="EMBL" id="MEQ2638265.1"/>
    </source>
</evidence>
<proteinExistence type="predicted"/>
<organism evidence="3 4">
    <name type="scientific">Paratractidigestivibacter faecalis</name>
    <dbReference type="NCBI Taxonomy" id="2292441"/>
    <lineage>
        <taxon>Bacteria</taxon>
        <taxon>Bacillati</taxon>
        <taxon>Actinomycetota</taxon>
        <taxon>Coriobacteriia</taxon>
        <taxon>Coriobacteriales</taxon>
        <taxon>Atopobiaceae</taxon>
        <taxon>Paratractidigestivibacter</taxon>
    </lineage>
</organism>
<feature type="domain" description="Endonuclease GajA/Old nuclease/RecF-like AAA" evidence="1">
    <location>
        <begin position="123"/>
        <end position="316"/>
    </location>
</feature>
<evidence type="ECO:0000313" key="4">
    <source>
        <dbReference type="Proteomes" id="UP001478817"/>
    </source>
</evidence>
<feature type="domain" description="OLD protein-like TOPRIM" evidence="2">
    <location>
        <begin position="383"/>
        <end position="448"/>
    </location>
</feature>
<dbReference type="PANTHER" id="PTHR43581:SF4">
    <property type="entry name" value="ATP_GTP PHOSPHATASE"/>
    <property type="match status" value="1"/>
</dbReference>
<dbReference type="Pfam" id="PF13175">
    <property type="entry name" value="AAA_15"/>
    <property type="match status" value="2"/>
</dbReference>
<dbReference type="PANTHER" id="PTHR43581">
    <property type="entry name" value="ATP/GTP PHOSPHATASE"/>
    <property type="match status" value="1"/>
</dbReference>
<name>A0ABV1IH84_9ACTN</name>
<dbReference type="EMBL" id="JBBNGS010000015">
    <property type="protein sequence ID" value="MEQ2638265.1"/>
    <property type="molecule type" value="Genomic_DNA"/>
</dbReference>
<evidence type="ECO:0000259" key="2">
    <source>
        <dbReference type="Pfam" id="PF20469"/>
    </source>
</evidence>
<keyword evidence="4" id="KW-1185">Reference proteome</keyword>
<gene>
    <name evidence="3" type="ORF">AAAT05_07925</name>
</gene>
<accession>A0ABV1IH84</accession>
<dbReference type="Pfam" id="PF20469">
    <property type="entry name" value="OLD-like_TOPRIM"/>
    <property type="match status" value="1"/>
</dbReference>
<feature type="domain" description="Endonuclease GajA/Old nuclease/RecF-like AAA" evidence="1">
    <location>
        <begin position="1"/>
        <end position="53"/>
    </location>
</feature>
<sequence length="565" mass="64269">MKISKLTVNNYRSVKHLELELSPRINVFIGANNVGKSNILASMEFLLGPSFPTANRLERWDFFKGDEELPLGIKLRFDDGNCLSFDSTWHDYRGNEKHGLNYNGGYITDETRSRYVSASIGPDRRILDNPASSQWSLLGRMLKEFNERLNEETFPSPDGEEVSKAAAFKQRMEEIRDQILFSIEDEDGTNLMGELSRIMQEETAHQLNCSPNDLTVDLNAYDPWNLYKTLQIFVTERETGVQMRASDMGMGVQASLTIAILRAYSRLKLKNHTPLFIDEPELYLHPQARRKFYRVIEELADSGTQIFLTTHSTEFVDLGHFDQVFLVRKSAERGTYVRTARPQRFMDDLQMRLGIQTDEERLMLEYRNAFENTGDSQKAAEGLFASKVVLVEGESESLILPYSFDKIGYDYDGKGISIVRCGGKNELDRFYRLYSEFGIPCFVIFDGDSQNRGSKDEKHTVDANKAILSLFGCDDDFPDGELHDSYLGFSTLLEDNLGIGPVGAKTKGLRLFVKYKSEIESGKANVPDWICELAKRLDSMPGEADPVLLEMPAPEPEWAYDDCPF</sequence>
<dbReference type="InterPro" id="IPR034139">
    <property type="entry name" value="TOPRIM_OLD"/>
</dbReference>
<dbReference type="InterPro" id="IPR051396">
    <property type="entry name" value="Bact_Antivir_Def_Nuclease"/>
</dbReference>
<protein>
    <submittedName>
        <fullName evidence="3">AAA family ATPase</fullName>
    </submittedName>
</protein>
<dbReference type="CDD" id="cd01026">
    <property type="entry name" value="TOPRIM_OLD"/>
    <property type="match status" value="1"/>
</dbReference>
<dbReference type="RefSeq" id="WP_349182922.1">
    <property type="nucleotide sequence ID" value="NZ_JBBNGS010000015.1"/>
</dbReference>
<dbReference type="InterPro" id="IPR041685">
    <property type="entry name" value="AAA_GajA/Old/RecF-like"/>
</dbReference>
<reference evidence="3 4" key="1">
    <citation type="submission" date="2024-04" db="EMBL/GenBank/DDBJ databases">
        <title>Human intestinal bacterial collection.</title>
        <authorList>
            <person name="Pauvert C."/>
            <person name="Hitch T.C.A."/>
            <person name="Clavel T."/>
        </authorList>
    </citation>
    <scope>NUCLEOTIDE SEQUENCE [LARGE SCALE GENOMIC DNA]</scope>
    <source>
        <strain evidence="3 4">CLA-AA-H197</strain>
    </source>
</reference>
<dbReference type="SUPFAM" id="SSF52540">
    <property type="entry name" value="P-loop containing nucleoside triphosphate hydrolases"/>
    <property type="match status" value="1"/>
</dbReference>
<dbReference type="Proteomes" id="UP001478817">
    <property type="component" value="Unassembled WGS sequence"/>
</dbReference>
<dbReference type="Gene3D" id="3.40.50.300">
    <property type="entry name" value="P-loop containing nucleotide triphosphate hydrolases"/>
    <property type="match status" value="1"/>
</dbReference>
<evidence type="ECO:0000259" key="1">
    <source>
        <dbReference type="Pfam" id="PF13175"/>
    </source>
</evidence>
<dbReference type="InterPro" id="IPR027417">
    <property type="entry name" value="P-loop_NTPase"/>
</dbReference>